<proteinExistence type="inferred from homology"/>
<evidence type="ECO:0000313" key="7">
    <source>
        <dbReference type="Proteomes" id="UP000198571"/>
    </source>
</evidence>
<dbReference type="PANTHER" id="PTHR30535">
    <property type="entry name" value="VITAMIN B12-BINDING PROTEIN"/>
    <property type="match status" value="1"/>
</dbReference>
<evidence type="ECO:0000259" key="5">
    <source>
        <dbReference type="PROSITE" id="PS50983"/>
    </source>
</evidence>
<reference evidence="7" key="1">
    <citation type="submission" date="2016-10" db="EMBL/GenBank/DDBJ databases">
        <authorList>
            <person name="Varghese N."/>
            <person name="Submissions S."/>
        </authorList>
    </citation>
    <scope>NUCLEOTIDE SEQUENCE [LARGE SCALE GENOMIC DNA]</scope>
    <source>
        <strain evidence="7">S9</strain>
    </source>
</reference>
<evidence type="ECO:0000256" key="2">
    <source>
        <dbReference type="ARBA" id="ARBA00022729"/>
    </source>
</evidence>
<accession>A0A1H9SDU6</accession>
<dbReference type="PANTHER" id="PTHR30535:SF34">
    <property type="entry name" value="MOLYBDATE-BINDING PROTEIN MOLA"/>
    <property type="match status" value="1"/>
</dbReference>
<dbReference type="CDD" id="cd01143">
    <property type="entry name" value="YvrC"/>
    <property type="match status" value="1"/>
</dbReference>
<protein>
    <submittedName>
        <fullName evidence="6">Iron complex transport system substrate-binding protein</fullName>
    </submittedName>
</protein>
<feature type="compositionally biased region" description="Low complexity" evidence="4">
    <location>
        <begin position="54"/>
        <end position="67"/>
    </location>
</feature>
<dbReference type="PROSITE" id="PS51257">
    <property type="entry name" value="PROKAR_LIPOPROTEIN"/>
    <property type="match status" value="1"/>
</dbReference>
<evidence type="ECO:0000256" key="4">
    <source>
        <dbReference type="SAM" id="MobiDB-lite"/>
    </source>
</evidence>
<comment type="similarity">
    <text evidence="1">Belongs to the bacterial solute-binding protein 8 family.</text>
</comment>
<feature type="region of interest" description="Disordered" evidence="4">
    <location>
        <begin position="54"/>
        <end position="76"/>
    </location>
</feature>
<evidence type="ECO:0000313" key="6">
    <source>
        <dbReference type="EMBL" id="SER83164.1"/>
    </source>
</evidence>
<organism evidence="6 7">
    <name type="scientific">Salipaludibacillus aurantiacus</name>
    <dbReference type="NCBI Taxonomy" id="1601833"/>
    <lineage>
        <taxon>Bacteria</taxon>
        <taxon>Bacillati</taxon>
        <taxon>Bacillota</taxon>
        <taxon>Bacilli</taxon>
        <taxon>Bacillales</taxon>
        <taxon>Bacillaceae</taxon>
    </lineage>
</organism>
<dbReference type="InterPro" id="IPR050902">
    <property type="entry name" value="ABC_Transporter_SBP"/>
</dbReference>
<dbReference type="RefSeq" id="WP_093048962.1">
    <property type="nucleotide sequence ID" value="NZ_FOGT01000004.1"/>
</dbReference>
<dbReference type="STRING" id="1601833.SAMN05518684_104171"/>
<dbReference type="InterPro" id="IPR002491">
    <property type="entry name" value="ABC_transptr_periplasmic_BD"/>
</dbReference>
<gene>
    <name evidence="6" type="ORF">SAMN05518684_104171</name>
</gene>
<dbReference type="AlphaFoldDB" id="A0A1H9SDU6"/>
<dbReference type="Gene3D" id="3.40.50.1980">
    <property type="entry name" value="Nitrogenase molybdenum iron protein domain"/>
    <property type="match status" value="2"/>
</dbReference>
<keyword evidence="2" id="KW-0732">Signal</keyword>
<feature type="coiled-coil region" evidence="3">
    <location>
        <begin position="196"/>
        <end position="223"/>
    </location>
</feature>
<dbReference type="Pfam" id="PF01497">
    <property type="entry name" value="Peripla_BP_2"/>
    <property type="match status" value="1"/>
</dbReference>
<dbReference type="Proteomes" id="UP000198571">
    <property type="component" value="Unassembled WGS sequence"/>
</dbReference>
<name>A0A1H9SDU6_9BACI</name>
<dbReference type="SUPFAM" id="SSF53807">
    <property type="entry name" value="Helical backbone' metal receptor"/>
    <property type="match status" value="1"/>
</dbReference>
<dbReference type="EMBL" id="FOGT01000004">
    <property type="protein sequence ID" value="SER83164.1"/>
    <property type="molecule type" value="Genomic_DNA"/>
</dbReference>
<evidence type="ECO:0000256" key="3">
    <source>
        <dbReference type="SAM" id="Coils"/>
    </source>
</evidence>
<dbReference type="NCBIfam" id="NF038402">
    <property type="entry name" value="TroA_like"/>
    <property type="match status" value="1"/>
</dbReference>
<keyword evidence="3" id="KW-0175">Coiled coil</keyword>
<dbReference type="PROSITE" id="PS50983">
    <property type="entry name" value="FE_B12_PBP"/>
    <property type="match status" value="1"/>
</dbReference>
<keyword evidence="7" id="KW-1185">Reference proteome</keyword>
<dbReference type="OrthoDB" id="9816357at2"/>
<sequence length="346" mass="37986">MENVLKKWGKVTAGLAMAATLLTACGNEEDNIGNEQNDGNNAVQNNAEENAAGNENANEAGEGNDNGFPVTLTDSTGNEVTIDEEPETLVSLLPSNTEILFELGAGDRLIGVSEYCNYPEETADIDNVGAQDMDPELILSLDPDIVFVQAYHEENHSDILNQYEEAGIDVIVVEGGNSFEEVYETIQMIGEATGTGDRADEIVADMEERLEEIKEQAADIPEEDQKKVWVEVAPSPDIFTTGQGTFMHEMLESINAVNAAEEEEGWVNLNEEEIVMLNPDVIITTYGYYVDDPQQEVLSRDGWAEVPAVQNERIHDVDNDTVTRPGPRLIEGVETLAELVYPDVFK</sequence>
<dbReference type="InterPro" id="IPR054828">
    <property type="entry name" value="Vit_B12_bind_prot"/>
</dbReference>
<feature type="domain" description="Fe/B12 periplasmic-binding" evidence="5">
    <location>
        <begin position="88"/>
        <end position="344"/>
    </location>
</feature>
<dbReference type="GO" id="GO:0071281">
    <property type="term" value="P:cellular response to iron ion"/>
    <property type="evidence" value="ECO:0007669"/>
    <property type="project" value="TreeGrafter"/>
</dbReference>
<evidence type="ECO:0000256" key="1">
    <source>
        <dbReference type="ARBA" id="ARBA00008814"/>
    </source>
</evidence>